<dbReference type="Proteomes" id="UP000504636">
    <property type="component" value="Unplaced"/>
</dbReference>
<reference evidence="4" key="3">
    <citation type="submission" date="2025-04" db="UniProtKB">
        <authorList>
            <consortium name="RefSeq"/>
        </authorList>
    </citation>
    <scope>IDENTIFICATION</scope>
    <source>
        <strain evidence="4">CBS 304.34</strain>
    </source>
</reference>
<dbReference type="EMBL" id="MU003696">
    <property type="protein sequence ID" value="KAF2813505.1"/>
    <property type="molecule type" value="Genomic_DNA"/>
</dbReference>
<reference evidence="4" key="2">
    <citation type="submission" date="2020-04" db="EMBL/GenBank/DDBJ databases">
        <authorList>
            <consortium name="NCBI Genome Project"/>
        </authorList>
    </citation>
    <scope>NUCLEOTIDE SEQUENCE</scope>
    <source>
        <strain evidence="4">CBS 304.34</strain>
    </source>
</reference>
<evidence type="ECO:0000313" key="3">
    <source>
        <dbReference type="Proteomes" id="UP000504636"/>
    </source>
</evidence>
<dbReference type="RefSeq" id="XP_033580469.1">
    <property type="nucleotide sequence ID" value="XM_033713754.1"/>
</dbReference>
<evidence type="ECO:0000256" key="1">
    <source>
        <dbReference type="SAM" id="MobiDB-lite"/>
    </source>
</evidence>
<feature type="region of interest" description="Disordered" evidence="1">
    <location>
        <begin position="251"/>
        <end position="280"/>
    </location>
</feature>
<protein>
    <submittedName>
        <fullName evidence="2 4">Uncharacterized protein</fullName>
    </submittedName>
</protein>
<dbReference type="OrthoDB" id="10439686at2759"/>
<dbReference type="AlphaFoldDB" id="A0A6A6YZZ8"/>
<evidence type="ECO:0000313" key="2">
    <source>
        <dbReference type="EMBL" id="KAF2813505.1"/>
    </source>
</evidence>
<gene>
    <name evidence="2 4" type="ORF">BDZ99DRAFT_257898</name>
</gene>
<organism evidence="2">
    <name type="scientific">Mytilinidion resinicola</name>
    <dbReference type="NCBI Taxonomy" id="574789"/>
    <lineage>
        <taxon>Eukaryota</taxon>
        <taxon>Fungi</taxon>
        <taxon>Dikarya</taxon>
        <taxon>Ascomycota</taxon>
        <taxon>Pezizomycotina</taxon>
        <taxon>Dothideomycetes</taxon>
        <taxon>Pleosporomycetidae</taxon>
        <taxon>Mytilinidiales</taxon>
        <taxon>Mytilinidiaceae</taxon>
        <taxon>Mytilinidion</taxon>
    </lineage>
</organism>
<proteinExistence type="predicted"/>
<sequence length="280" mass="31410">MARPYRVTRLRPSTKPRAHILTKKLLPTKPRAQIQTKEPRSLAQRCEELAIELDKQAGKETPWLLPKLPTSHDSPIGYYEFASEPDRLIAQEHKCNTMADVCKLGPRKQKTVDLSIRFVSPVEEADPEGGGERVVVAWRKDRSIKLQELLPTLESYPLRTEETPPGDDAACLIKYAPHLLHGVTLLILLTLLPANEIIALAVSRNVEFTPETLHMRKRAAINELPLYQWEQFLGLREGDFDGLADALRQQDTSPLIEDGDEKGRSKVVKKGKKSGNGGGF</sequence>
<dbReference type="GeneID" id="54454647"/>
<reference evidence="2 4" key="1">
    <citation type="journal article" date="2020" name="Stud. Mycol.">
        <title>101 Dothideomycetes genomes: a test case for predicting lifestyles and emergence of pathogens.</title>
        <authorList>
            <person name="Haridas S."/>
            <person name="Albert R."/>
            <person name="Binder M."/>
            <person name="Bloem J."/>
            <person name="Labutti K."/>
            <person name="Salamov A."/>
            <person name="Andreopoulos B."/>
            <person name="Baker S."/>
            <person name="Barry K."/>
            <person name="Bills G."/>
            <person name="Bluhm B."/>
            <person name="Cannon C."/>
            <person name="Castanera R."/>
            <person name="Culley D."/>
            <person name="Daum C."/>
            <person name="Ezra D."/>
            <person name="Gonzalez J."/>
            <person name="Henrissat B."/>
            <person name="Kuo A."/>
            <person name="Liang C."/>
            <person name="Lipzen A."/>
            <person name="Lutzoni F."/>
            <person name="Magnuson J."/>
            <person name="Mondo S."/>
            <person name="Nolan M."/>
            <person name="Ohm R."/>
            <person name="Pangilinan J."/>
            <person name="Park H.-J."/>
            <person name="Ramirez L."/>
            <person name="Alfaro M."/>
            <person name="Sun H."/>
            <person name="Tritt A."/>
            <person name="Yoshinaga Y."/>
            <person name="Zwiers L.-H."/>
            <person name="Turgeon B."/>
            <person name="Goodwin S."/>
            <person name="Spatafora J."/>
            <person name="Crous P."/>
            <person name="Grigoriev I."/>
        </authorList>
    </citation>
    <scope>NUCLEOTIDE SEQUENCE</scope>
    <source>
        <strain evidence="2 4">CBS 304.34</strain>
    </source>
</reference>
<keyword evidence="3" id="KW-1185">Reference proteome</keyword>
<name>A0A6A6YZZ8_9PEZI</name>
<accession>A0A6A6YZZ8</accession>
<evidence type="ECO:0000313" key="4">
    <source>
        <dbReference type="RefSeq" id="XP_033580469.1"/>
    </source>
</evidence>